<feature type="transmembrane region" description="Helical" evidence="1">
    <location>
        <begin position="207"/>
        <end position="225"/>
    </location>
</feature>
<feature type="transmembrane region" description="Helical" evidence="1">
    <location>
        <begin position="34"/>
        <end position="55"/>
    </location>
</feature>
<dbReference type="PANTHER" id="PTHR39084:SF1">
    <property type="entry name" value="DUF4010 DOMAIN-CONTAINING PROTEIN"/>
    <property type="match status" value="1"/>
</dbReference>
<dbReference type="PANTHER" id="PTHR39084">
    <property type="entry name" value="MEMBRANE PROTEIN-RELATED"/>
    <property type="match status" value="1"/>
</dbReference>
<feature type="transmembrane region" description="Helical" evidence="1">
    <location>
        <begin position="176"/>
        <end position="195"/>
    </location>
</feature>
<feature type="transmembrane region" description="Helical" evidence="1">
    <location>
        <begin position="272"/>
        <end position="289"/>
    </location>
</feature>
<dbReference type="InterPro" id="IPR025105">
    <property type="entry name" value="DUF4010"/>
</dbReference>
<accession>A0A410FV29</accession>
<dbReference type="Pfam" id="PF13194">
    <property type="entry name" value="DUF4010"/>
    <property type="match status" value="1"/>
</dbReference>
<dbReference type="Proteomes" id="UP000287233">
    <property type="component" value="Chromosome"/>
</dbReference>
<evidence type="ECO:0000259" key="3">
    <source>
        <dbReference type="Pfam" id="PF13194"/>
    </source>
</evidence>
<feature type="transmembrane region" description="Helical" evidence="1">
    <location>
        <begin position="143"/>
        <end position="161"/>
    </location>
</feature>
<keyword evidence="1" id="KW-0812">Transmembrane</keyword>
<gene>
    <name evidence="4" type="ORF">BIP78_1127</name>
</gene>
<evidence type="ECO:0000313" key="5">
    <source>
        <dbReference type="Proteomes" id="UP000287233"/>
    </source>
</evidence>
<dbReference type="AlphaFoldDB" id="A0A410FV29"/>
<organism evidence="4 5">
    <name type="scientific">Bipolaricaulis sibiricus</name>
    <dbReference type="NCBI Taxonomy" id="2501609"/>
    <lineage>
        <taxon>Bacteria</taxon>
        <taxon>Candidatus Bipolaricaulota</taxon>
        <taxon>Candidatus Bipolaricaulia</taxon>
        <taxon>Candidatus Bipolaricaulales</taxon>
        <taxon>Candidatus Bipolaricaulaceae</taxon>
        <taxon>Candidatus Bipolaricaulis</taxon>
    </lineage>
</organism>
<dbReference type="InterPro" id="IPR049177">
    <property type="entry name" value="MgtC_SapB_SrpB_YhiD_N"/>
</dbReference>
<dbReference type="Pfam" id="PF02308">
    <property type="entry name" value="MgtC"/>
    <property type="match status" value="1"/>
</dbReference>
<dbReference type="EMBL" id="CP034928">
    <property type="protein sequence ID" value="QAA76893.1"/>
    <property type="molecule type" value="Genomic_DNA"/>
</dbReference>
<evidence type="ECO:0000256" key="1">
    <source>
        <dbReference type="SAM" id="Phobius"/>
    </source>
</evidence>
<feature type="domain" description="MgtC/SapB/SrpB/YhiD N-terminal" evidence="2">
    <location>
        <begin position="11"/>
        <end position="133"/>
    </location>
</feature>
<keyword evidence="1" id="KW-1133">Transmembrane helix</keyword>
<feature type="transmembrane region" description="Helical" evidence="1">
    <location>
        <begin position="6"/>
        <end position="22"/>
    </location>
</feature>
<feature type="transmembrane region" description="Helical" evidence="1">
    <location>
        <begin position="372"/>
        <end position="392"/>
    </location>
</feature>
<reference evidence="5" key="1">
    <citation type="submission" date="2018-12" db="EMBL/GenBank/DDBJ databases">
        <title>Complete genome sequence of an uncultured bacterium of the candidate phylum Bipolaricaulota.</title>
        <authorList>
            <person name="Kadnikov V.V."/>
            <person name="Mardanov A.V."/>
            <person name="Beletsky A.V."/>
            <person name="Frank Y.A."/>
            <person name="Karnachuk O.V."/>
            <person name="Ravin N.V."/>
        </authorList>
    </citation>
    <scope>NUCLEOTIDE SEQUENCE [LARGE SCALE GENOMIC DNA]</scope>
</reference>
<feature type="transmembrane region" description="Helical" evidence="1">
    <location>
        <begin position="399"/>
        <end position="417"/>
    </location>
</feature>
<dbReference type="KEGG" id="bih:BIP78_1127"/>
<keyword evidence="1" id="KW-0472">Membrane</keyword>
<protein>
    <submittedName>
        <fullName evidence="4">Uncharacterized protein</fullName>
    </submittedName>
</protein>
<feature type="transmembrane region" description="Helical" evidence="1">
    <location>
        <begin position="333"/>
        <end position="352"/>
    </location>
</feature>
<name>A0A410FV29_BIPS1</name>
<feature type="transmembrane region" description="Helical" evidence="1">
    <location>
        <begin position="88"/>
        <end position="107"/>
    </location>
</feature>
<sequence length="418" mass="43231">MDPVTLFYRFGLALVIGGLVGLQREYAQGEGRGAFAGVRTFPLFALAGAGGALIAEALSQPWAFLVLLAVVGLLIVVSHGISAWRGEVGLTTEMAAILTFLVGALCYWGMIELAAALGVTVTVLLSLKLELRRFAQQLTQADVLAVLKLAVITAIVLPLLPNRTFGGAPWDAFNPHRVWLMVVLVSGVGFAGYVLMKRLGPGRGISLTGFIGGLVSSTAVTLSFSQRGRREPMLAQALALGIVAAWTVMFARVLVVVSVVNPQLLPRIAPPIVTAGLVGLAYSLVLLRAAQRGQAPALNVGAPFELGPAVRFGVLYAAILLAARAAHLYLGDLGIYLSSIVASVANVDAITLTMAELGRAGGSVDPVTAGRAIVIAAMTNTLVKGGMVAALGGHSLRRAIGPGLAAMLLAGVGLAFIF</sequence>
<evidence type="ECO:0000313" key="4">
    <source>
        <dbReference type="EMBL" id="QAA76893.1"/>
    </source>
</evidence>
<feature type="transmembrane region" description="Helical" evidence="1">
    <location>
        <begin position="237"/>
        <end position="260"/>
    </location>
</feature>
<proteinExistence type="predicted"/>
<feature type="transmembrane region" description="Helical" evidence="1">
    <location>
        <begin position="61"/>
        <end position="81"/>
    </location>
</feature>
<feature type="domain" description="DUF4010" evidence="3">
    <location>
        <begin position="183"/>
        <end position="392"/>
    </location>
</feature>
<evidence type="ECO:0000259" key="2">
    <source>
        <dbReference type="Pfam" id="PF02308"/>
    </source>
</evidence>